<gene>
    <name evidence="2" type="ORF">AMORRO_LOCUS3911</name>
</gene>
<dbReference type="Proteomes" id="UP000789342">
    <property type="component" value="Unassembled WGS sequence"/>
</dbReference>
<sequence>MFINANDPMMPGQFINDVQPFIKLPFPPMINPRDLITLNPDGREPSRAPNAFIIYRKLFIKTAKCEGYSLPMTVMSPMVSKSWKKEPEMVKKEYKRIAREAFLYRSEICPRPKRERKRKRWNIISFDKPDRKPSSHINSQKSVSKASPLLTPISFPLTPKDKTNSLILNLGLFADWEDLLCPSPIYQCLQVLDNPNPTEEQQQFIGDFAYLLRTL</sequence>
<evidence type="ECO:0000259" key="1">
    <source>
        <dbReference type="Pfam" id="PF00505"/>
    </source>
</evidence>
<name>A0A9N9A2F1_9GLOM</name>
<reference evidence="2" key="1">
    <citation type="submission" date="2021-06" db="EMBL/GenBank/DDBJ databases">
        <authorList>
            <person name="Kallberg Y."/>
            <person name="Tangrot J."/>
            <person name="Rosling A."/>
        </authorList>
    </citation>
    <scope>NUCLEOTIDE SEQUENCE</scope>
    <source>
        <strain evidence="2">CL551</strain>
    </source>
</reference>
<evidence type="ECO:0000313" key="3">
    <source>
        <dbReference type="Proteomes" id="UP000789342"/>
    </source>
</evidence>
<dbReference type="Gene3D" id="1.10.30.10">
    <property type="entry name" value="High mobility group box domain"/>
    <property type="match status" value="1"/>
</dbReference>
<dbReference type="InterPro" id="IPR009071">
    <property type="entry name" value="HMG_box_dom"/>
</dbReference>
<dbReference type="EMBL" id="CAJVPV010001995">
    <property type="protein sequence ID" value="CAG8514839.1"/>
    <property type="molecule type" value="Genomic_DNA"/>
</dbReference>
<organism evidence="2 3">
    <name type="scientific">Acaulospora morrowiae</name>
    <dbReference type="NCBI Taxonomy" id="94023"/>
    <lineage>
        <taxon>Eukaryota</taxon>
        <taxon>Fungi</taxon>
        <taxon>Fungi incertae sedis</taxon>
        <taxon>Mucoromycota</taxon>
        <taxon>Glomeromycotina</taxon>
        <taxon>Glomeromycetes</taxon>
        <taxon>Diversisporales</taxon>
        <taxon>Acaulosporaceae</taxon>
        <taxon>Acaulospora</taxon>
    </lineage>
</organism>
<comment type="caution">
    <text evidence="2">The sequence shown here is derived from an EMBL/GenBank/DDBJ whole genome shotgun (WGS) entry which is preliminary data.</text>
</comment>
<dbReference type="InterPro" id="IPR036910">
    <property type="entry name" value="HMG_box_dom_sf"/>
</dbReference>
<feature type="domain" description="HMG box" evidence="1">
    <location>
        <begin position="45"/>
        <end position="100"/>
    </location>
</feature>
<dbReference type="OrthoDB" id="2373005at2759"/>
<protein>
    <submittedName>
        <fullName evidence="2">10218_t:CDS:1</fullName>
    </submittedName>
</protein>
<dbReference type="Pfam" id="PF00505">
    <property type="entry name" value="HMG_box"/>
    <property type="match status" value="1"/>
</dbReference>
<dbReference type="AlphaFoldDB" id="A0A9N9A2F1"/>
<dbReference type="SUPFAM" id="SSF47095">
    <property type="entry name" value="HMG-box"/>
    <property type="match status" value="1"/>
</dbReference>
<proteinExistence type="predicted"/>
<evidence type="ECO:0000313" key="2">
    <source>
        <dbReference type="EMBL" id="CAG8514839.1"/>
    </source>
</evidence>
<keyword evidence="3" id="KW-1185">Reference proteome</keyword>
<accession>A0A9N9A2F1</accession>